<accession>A0A1Y5P7A2</accession>
<evidence type="ECO:0000313" key="2">
    <source>
        <dbReference type="EMBL" id="SBS74553.1"/>
    </source>
</evidence>
<gene>
    <name evidence="2" type="ORF">MHPYR_20090</name>
</gene>
<organism evidence="2">
    <name type="scientific">uncultured Mycobacterium sp</name>
    <dbReference type="NCBI Taxonomy" id="171292"/>
    <lineage>
        <taxon>Bacteria</taxon>
        <taxon>Bacillati</taxon>
        <taxon>Actinomycetota</taxon>
        <taxon>Actinomycetes</taxon>
        <taxon>Mycobacteriales</taxon>
        <taxon>Mycobacteriaceae</taxon>
        <taxon>Mycobacterium</taxon>
        <taxon>environmental samples</taxon>
    </lineage>
</organism>
<evidence type="ECO:0000256" key="1">
    <source>
        <dbReference type="SAM" id="MobiDB-lite"/>
    </source>
</evidence>
<feature type="compositionally biased region" description="Acidic residues" evidence="1">
    <location>
        <begin position="1"/>
        <end position="10"/>
    </location>
</feature>
<protein>
    <submittedName>
        <fullName evidence="2">Uncharacterized protein</fullName>
    </submittedName>
</protein>
<proteinExistence type="predicted"/>
<feature type="compositionally biased region" description="Low complexity" evidence="1">
    <location>
        <begin position="34"/>
        <end position="46"/>
    </location>
</feature>
<feature type="region of interest" description="Disordered" evidence="1">
    <location>
        <begin position="1"/>
        <end position="54"/>
    </location>
</feature>
<dbReference type="AlphaFoldDB" id="A0A1Y5P7A2"/>
<name>A0A1Y5P7A2_9MYCO</name>
<dbReference type="EMBL" id="FLQS01000012">
    <property type="protein sequence ID" value="SBS74553.1"/>
    <property type="molecule type" value="Genomic_DNA"/>
</dbReference>
<sequence length="76" mass="8019">MEPAPDELAVEEFPLPADDPVDVSAHATPTPVENNAAPTPSATANPPTRPTKREAPMIVYLPTNGHYAFAEGKPAE</sequence>
<reference evidence="2" key="1">
    <citation type="submission" date="2016-03" db="EMBL/GenBank/DDBJ databases">
        <authorList>
            <person name="Ploux O."/>
        </authorList>
    </citation>
    <scope>NUCLEOTIDE SEQUENCE</scope>
    <source>
        <strain evidence="2">UC10</strain>
    </source>
</reference>